<dbReference type="GO" id="GO:0015385">
    <property type="term" value="F:sodium:proton antiporter activity"/>
    <property type="evidence" value="ECO:0007669"/>
    <property type="project" value="InterPro"/>
</dbReference>
<dbReference type="Gene3D" id="6.10.140.1330">
    <property type="match status" value="1"/>
</dbReference>
<dbReference type="GO" id="GO:0051453">
    <property type="term" value="P:regulation of intracellular pH"/>
    <property type="evidence" value="ECO:0007669"/>
    <property type="project" value="TreeGrafter"/>
</dbReference>
<evidence type="ECO:0000259" key="11">
    <source>
        <dbReference type="Pfam" id="PF00999"/>
    </source>
</evidence>
<feature type="transmembrane region" description="Helical" evidence="10">
    <location>
        <begin position="397"/>
        <end position="421"/>
    </location>
</feature>
<dbReference type="GO" id="GO:0005886">
    <property type="term" value="C:plasma membrane"/>
    <property type="evidence" value="ECO:0007669"/>
    <property type="project" value="UniProtKB-SubCell"/>
</dbReference>
<accession>A0A0M7GMZ0</accession>
<keyword evidence="6 10" id="KW-0915">Sodium</keyword>
<evidence type="ECO:0000256" key="7">
    <source>
        <dbReference type="ARBA" id="ARBA00023065"/>
    </source>
</evidence>
<keyword evidence="8 10" id="KW-0472">Membrane</keyword>
<dbReference type="EMBL" id="QEXO01000004">
    <property type="protein sequence ID" value="PWE13137.1"/>
    <property type="molecule type" value="Genomic_DNA"/>
</dbReference>
<dbReference type="STRING" id="511.UZ73_16050"/>
<feature type="transmembrane region" description="Helical" evidence="10">
    <location>
        <begin position="239"/>
        <end position="257"/>
    </location>
</feature>
<evidence type="ECO:0000256" key="9">
    <source>
        <dbReference type="ARBA" id="ARBA00023201"/>
    </source>
</evidence>
<evidence type="ECO:0000256" key="5">
    <source>
        <dbReference type="ARBA" id="ARBA00022989"/>
    </source>
</evidence>
<proteinExistence type="inferred from homology"/>
<evidence type="ECO:0000313" key="13">
    <source>
        <dbReference type="Proteomes" id="UP000245216"/>
    </source>
</evidence>
<feature type="transmembrane region" description="Helical" evidence="10">
    <location>
        <begin position="312"/>
        <end position="339"/>
    </location>
</feature>
<dbReference type="PANTHER" id="PTHR10110:SF86">
    <property type="entry name" value="SODIUM_HYDROGEN EXCHANGER 7"/>
    <property type="match status" value="1"/>
</dbReference>
<dbReference type="RefSeq" id="WP_042489017.1">
    <property type="nucleotide sequence ID" value="NZ_CAXOJJ010000002.1"/>
</dbReference>
<keyword evidence="2 10" id="KW-0813">Transport</keyword>
<feature type="transmembrane region" description="Helical" evidence="10">
    <location>
        <begin position="278"/>
        <end position="300"/>
    </location>
</feature>
<comment type="caution">
    <text evidence="10">Lacks conserved residue(s) required for the propagation of feature annotation.</text>
</comment>
<evidence type="ECO:0000256" key="2">
    <source>
        <dbReference type="ARBA" id="ARBA00022448"/>
    </source>
</evidence>
<feature type="transmembrane region" description="Helical" evidence="10">
    <location>
        <begin position="31"/>
        <end position="49"/>
    </location>
</feature>
<evidence type="ECO:0000256" key="8">
    <source>
        <dbReference type="ARBA" id="ARBA00023136"/>
    </source>
</evidence>
<evidence type="ECO:0000313" key="12">
    <source>
        <dbReference type="EMBL" id="PWE13137.1"/>
    </source>
</evidence>
<feature type="transmembrane region" description="Helical" evidence="10">
    <location>
        <begin position="183"/>
        <end position="204"/>
    </location>
</feature>
<keyword evidence="4 10" id="KW-0812">Transmembrane</keyword>
<dbReference type="KEGG" id="afa:UZ73_16050"/>
<dbReference type="OrthoDB" id="9809206at2"/>
<dbReference type="InterPro" id="IPR006153">
    <property type="entry name" value="Cation/H_exchanger_TM"/>
</dbReference>
<dbReference type="AlphaFoldDB" id="A0A0M7GMZ0"/>
<evidence type="ECO:0000256" key="10">
    <source>
        <dbReference type="RuleBase" id="RU366002"/>
    </source>
</evidence>
<keyword evidence="10" id="KW-0997">Cell inner membrane</keyword>
<evidence type="ECO:0000256" key="1">
    <source>
        <dbReference type="ARBA" id="ARBA00004651"/>
    </source>
</evidence>
<dbReference type="GeneID" id="29369169"/>
<dbReference type="Proteomes" id="UP000245216">
    <property type="component" value="Unassembled WGS sequence"/>
</dbReference>
<dbReference type="InterPro" id="IPR004705">
    <property type="entry name" value="Cation/H_exchanger_CPA1_bac"/>
</dbReference>
<comment type="subcellular location">
    <subcellularLocation>
        <location evidence="10">Cell inner membrane</location>
        <topology evidence="10">Multi-pass membrane protein</topology>
    </subcellularLocation>
    <subcellularLocation>
        <location evidence="1">Cell membrane</location>
        <topology evidence="1">Multi-pass membrane protein</topology>
    </subcellularLocation>
</comment>
<feature type="transmembrane region" description="Helical" evidence="10">
    <location>
        <begin position="360"/>
        <end position="385"/>
    </location>
</feature>
<evidence type="ECO:0000256" key="4">
    <source>
        <dbReference type="ARBA" id="ARBA00022692"/>
    </source>
</evidence>
<keyword evidence="5 10" id="KW-1133">Transmembrane helix</keyword>
<keyword evidence="7 10" id="KW-0406">Ion transport</keyword>
<evidence type="ECO:0000256" key="3">
    <source>
        <dbReference type="ARBA" id="ARBA00022475"/>
    </source>
</evidence>
<feature type="domain" description="Cation/H+ exchanger transmembrane" evidence="11">
    <location>
        <begin position="14"/>
        <end position="422"/>
    </location>
</feature>
<comment type="function">
    <text evidence="10">Na(+)/H(+) antiporter that extrudes sodium in exchange for external protons.</text>
</comment>
<comment type="similarity">
    <text evidence="10">Belongs to the monovalent cation:proton antiporter 1 (CPA1) transporter (TC 2.A.36) family.</text>
</comment>
<keyword evidence="9 10" id="KW-0739">Sodium transport</keyword>
<comment type="caution">
    <text evidence="12">The sequence shown here is derived from an EMBL/GenBank/DDBJ whole genome shotgun (WGS) entry which is preliminary data.</text>
</comment>
<dbReference type="Pfam" id="PF00999">
    <property type="entry name" value="Na_H_Exchanger"/>
    <property type="match status" value="1"/>
</dbReference>
<dbReference type="GO" id="GO:0015386">
    <property type="term" value="F:potassium:proton antiporter activity"/>
    <property type="evidence" value="ECO:0007669"/>
    <property type="project" value="TreeGrafter"/>
</dbReference>
<dbReference type="GO" id="GO:0098719">
    <property type="term" value="P:sodium ion import across plasma membrane"/>
    <property type="evidence" value="ECO:0007669"/>
    <property type="project" value="TreeGrafter"/>
</dbReference>
<feature type="transmembrane region" description="Helical" evidence="10">
    <location>
        <begin position="55"/>
        <end position="72"/>
    </location>
</feature>
<dbReference type="InterPro" id="IPR018422">
    <property type="entry name" value="Cation/H_exchanger_CPA1"/>
</dbReference>
<reference evidence="12 13" key="2">
    <citation type="submission" date="2018-05" db="EMBL/GenBank/DDBJ databases">
        <authorList>
            <person name="Lanie J.A."/>
            <person name="Ng W.-L."/>
            <person name="Kazmierczak K.M."/>
            <person name="Andrzejewski T.M."/>
            <person name="Davidsen T.M."/>
            <person name="Wayne K.J."/>
            <person name="Tettelin H."/>
            <person name="Glass J.I."/>
            <person name="Rusch D."/>
            <person name="Podicherti R."/>
            <person name="Tsui H.-C.T."/>
            <person name="Winkler M.E."/>
        </authorList>
    </citation>
    <scope>NUCLEOTIDE SEQUENCE [LARGE SCALE GENOMIC DNA]</scope>
    <source>
        <strain evidence="12 13">YBY</strain>
    </source>
</reference>
<feature type="transmembrane region" description="Helical" evidence="10">
    <location>
        <begin position="156"/>
        <end position="177"/>
    </location>
</feature>
<dbReference type="PANTHER" id="PTHR10110">
    <property type="entry name" value="SODIUM/HYDROGEN EXCHANGER"/>
    <property type="match status" value="1"/>
</dbReference>
<sequence>MDDVNLTLSMLAAVLISNSVVKIIPVAIPAPLVQILLGFLIAGWFNHGMTLNPDLFFYLFLPPLLFLDGWRISKESLIRDRIGILVLAFILVFLTVFGLGHVLHWLIPAMPLPVAFALAAIVSPTDPVAVSAITRRVPLPPRLQALLEGESLFNDASGLVAFRLAVALALGGSFSITSASQNFLWLTLAGLVVGVVTTRALLFLRNLFVRRWGEEPGPEVLFSLLLPFASYFLAEQMEASGILAAVAAGVTMSYAELSGNALAATRMQRKTVWDTLQLSLNGMMFVLLGEQLPAIFRGAVQVVQETGHHNPAWLLVYAVAMCTTLILLRFLCVYAYLWLRRGLSLLGLHHDAETAQANPRLVLVLSIAGVRGAVTLAGVMTLPLTLADGSPFPARDLAIFLASVVIIVSLLTASLALPPIMKRVSFPALRRRQEQEERAEQAVRHASAQSVAQTLNELIAHNPESSGARYTAMADRVLSNIAHSPQEEGGEQGLAEQALEKDMQIRAIHAARDAVYTLARTHQISDEIARERVRLLDLIELRMS</sequence>
<gene>
    <name evidence="12" type="ORF">DF183_15005</name>
</gene>
<dbReference type="NCBIfam" id="TIGR00831">
    <property type="entry name" value="a_cpa1"/>
    <property type="match status" value="1"/>
</dbReference>
<reference evidence="12 13" key="1">
    <citation type="submission" date="2018-05" db="EMBL/GenBank/DDBJ databases">
        <title>Genome Sequence of an Efficient Indole-Degrading Bacterium, Alcaligenes sp.YBY.</title>
        <authorList>
            <person name="Yang B."/>
        </authorList>
    </citation>
    <scope>NUCLEOTIDE SEQUENCE [LARGE SCALE GENOMIC DNA]</scope>
    <source>
        <strain evidence="12 13">YBY</strain>
    </source>
</reference>
<accession>A0A0S2JU64</accession>
<evidence type="ECO:0000256" key="6">
    <source>
        <dbReference type="ARBA" id="ARBA00023053"/>
    </source>
</evidence>
<feature type="transmembrane region" description="Helical" evidence="10">
    <location>
        <begin position="84"/>
        <end position="107"/>
    </location>
</feature>
<protein>
    <submittedName>
        <fullName evidence="12">Na+/H+ antiporter</fullName>
    </submittedName>
</protein>
<keyword evidence="10" id="KW-0050">Antiport</keyword>
<keyword evidence="3" id="KW-1003">Cell membrane</keyword>
<organism evidence="12 13">
    <name type="scientific">Alcaligenes faecalis</name>
    <dbReference type="NCBI Taxonomy" id="511"/>
    <lineage>
        <taxon>Bacteria</taxon>
        <taxon>Pseudomonadati</taxon>
        <taxon>Pseudomonadota</taxon>
        <taxon>Betaproteobacteria</taxon>
        <taxon>Burkholderiales</taxon>
        <taxon>Alcaligenaceae</taxon>
        <taxon>Alcaligenes</taxon>
    </lineage>
</organism>
<name>A0A0M7GMZ0_ALCFA</name>